<dbReference type="SUPFAM" id="SSF101542">
    <property type="entry name" value="Fungal immunomodulatory protein, FIP"/>
    <property type="match status" value="1"/>
</dbReference>
<dbReference type="InterPro" id="IPR027439">
    <property type="entry name" value="PA_heptamer_dom"/>
</dbReference>
<feature type="domain" description="PA14" evidence="2">
    <location>
        <begin position="42"/>
        <end position="176"/>
    </location>
</feature>
<evidence type="ECO:0000256" key="1">
    <source>
        <dbReference type="SAM" id="SignalP"/>
    </source>
</evidence>
<dbReference type="GO" id="GO:0051260">
    <property type="term" value="P:protein homooligomerization"/>
    <property type="evidence" value="ECO:0007669"/>
    <property type="project" value="InterPro"/>
</dbReference>
<comment type="caution">
    <text evidence="3">The sequence shown here is derived from an EMBL/GenBank/DDBJ whole genome shotgun (WGS) entry which is preliminary data.</text>
</comment>
<dbReference type="Pfam" id="PF17476">
    <property type="entry name" value="Binary_toxB_3"/>
    <property type="match status" value="1"/>
</dbReference>
<dbReference type="SUPFAM" id="SSF56988">
    <property type="entry name" value="Anthrax protective antigen"/>
    <property type="match status" value="1"/>
</dbReference>
<dbReference type="InterPro" id="IPR035331">
    <property type="entry name" value="Binary_toxB_3"/>
</dbReference>
<dbReference type="Gene3D" id="2.60.120.240">
    <property type="entry name" value="Protective antigen, heptamerisation domain"/>
    <property type="match status" value="1"/>
</dbReference>
<proteinExistence type="predicted"/>
<name>A0A3A3GKZ1_PANTH</name>
<dbReference type="Gene3D" id="3.10.20.110">
    <property type="match status" value="1"/>
</dbReference>
<dbReference type="GO" id="GO:0005576">
    <property type="term" value="C:extracellular region"/>
    <property type="evidence" value="ECO:0007669"/>
    <property type="project" value="InterPro"/>
</dbReference>
<dbReference type="PROSITE" id="PS51820">
    <property type="entry name" value="PA14"/>
    <property type="match status" value="1"/>
</dbReference>
<dbReference type="InterPro" id="IPR003896">
    <property type="entry name" value="Bacterial_exotoxin_B"/>
</dbReference>
<dbReference type="PRINTS" id="PR01391">
    <property type="entry name" value="BINARYTOXINB"/>
</dbReference>
<dbReference type="Proteomes" id="UP000266177">
    <property type="component" value="Unassembled WGS sequence"/>
</dbReference>
<dbReference type="Pfam" id="PF07691">
    <property type="entry name" value="PA14"/>
    <property type="match status" value="1"/>
</dbReference>
<dbReference type="InterPro" id="IPR037524">
    <property type="entry name" value="PA14/GLEYA"/>
</dbReference>
<dbReference type="InterPro" id="IPR015339">
    <property type="entry name" value="Immunomodulatory_FIP-Fve_fun"/>
</dbReference>
<dbReference type="Pfam" id="PF03495">
    <property type="entry name" value="Binary_toxB"/>
    <property type="match status" value="1"/>
</dbReference>
<dbReference type="AlphaFoldDB" id="A0A3A3GKZ1"/>
<feature type="chain" id="PRO_5017205498" description="PA14 domain-containing protein" evidence="1">
    <location>
        <begin position="29"/>
        <end position="866"/>
    </location>
</feature>
<dbReference type="InterPro" id="IPR037149">
    <property type="entry name" value="PA_heptamer_dom_sf"/>
</dbReference>
<dbReference type="OrthoDB" id="2943142at2"/>
<dbReference type="EMBL" id="QYZD01000004">
    <property type="protein sequence ID" value="RJG25238.1"/>
    <property type="molecule type" value="Genomic_DNA"/>
</dbReference>
<dbReference type="RefSeq" id="WP_119792220.1">
    <property type="nucleotide sequence ID" value="NZ_QYZD01000004.1"/>
</dbReference>
<dbReference type="InterPro" id="IPR035088">
    <property type="entry name" value="PA_Ca-bd"/>
</dbReference>
<dbReference type="InterPro" id="IPR053742">
    <property type="entry name" value="Fungal_ImmunoLectin_sf"/>
</dbReference>
<keyword evidence="1" id="KW-0732">Signal</keyword>
<dbReference type="Pfam" id="PF17475">
    <property type="entry name" value="Binary_toxB_2"/>
    <property type="match status" value="1"/>
</dbReference>
<reference evidence="3 4" key="1">
    <citation type="submission" date="2018-09" db="EMBL/GenBank/DDBJ databases">
        <title>Paenibacillus SK2017-BO5.</title>
        <authorList>
            <person name="Piskunova J.V."/>
            <person name="Dubiley S.A."/>
            <person name="Severinov K.V."/>
        </authorList>
    </citation>
    <scope>NUCLEOTIDE SEQUENCE [LARGE SCALE GENOMIC DNA]</scope>
    <source>
        <strain evidence="3 4">BO5</strain>
    </source>
</reference>
<protein>
    <recommendedName>
        <fullName evidence="2">PA14 domain-containing protein</fullName>
    </recommendedName>
</protein>
<dbReference type="Gene3D" id="3.90.182.10">
    <property type="entry name" value="Toxin - Anthrax Protective Antigen,domain 1"/>
    <property type="match status" value="1"/>
</dbReference>
<accession>A0A3A3GKZ1</accession>
<evidence type="ECO:0000259" key="2">
    <source>
        <dbReference type="PROSITE" id="PS51820"/>
    </source>
</evidence>
<dbReference type="SMART" id="SM00758">
    <property type="entry name" value="PA14"/>
    <property type="match status" value="1"/>
</dbReference>
<gene>
    <name evidence="3" type="ORF">DQX05_07260</name>
</gene>
<evidence type="ECO:0000313" key="3">
    <source>
        <dbReference type="EMBL" id="RJG25238.1"/>
    </source>
</evidence>
<sequence>MKKKVSMMLTCVLLAPLFLNGNAPVVHAGDPFVITSIDEPAIDREGLIGYYYREDQFKNLILFTPTRNHTLVYDQGTARDLLADSQQQFSSIRWAGLITSKETGDYTFSLSDDELAIIEINGKIVSNKGKEKQRVHLEKGQFVPIRIEYKPNGKLSTGSAAWNKLRLVKTDIRNHTIPVQQEELRNPDFNKKETKDFLKKASVSYLHSQKEVKDDDDKDTDGDSIPDSWEENGYTIMNKVAVKWDDSYASKGYTKFVSNPLDSHTAGDPYTDYEKAARDLPLANAKETFNPLVAAFPSINVSMEKIILSENKDLSKSAESHSSSNWSYTNTEGASIQAGIGPQGFSFGISANYEHSETVGAEWGASHGTTSQFNTASAGYLNANVRYNNVGTGAIYEVQPTTSFVLGDSTIATITAKSNATALSMPSGESYPKKGQNGIALNTMDDFNSNPITLNNQQLNDVVNKKPIIIETDQADGKYAIKKADGSIAMGGSWTGVIDQIKGKTASIIVDKGDSASEKRVAAKDYDNPEDKTPSVSLKEALKLAYPEITEKEGLLYYDDQPIYESSVMSYVDENTAKEIKKQISDTKGIFKDVKQLYDVKLTPKMNFTIKMSTLYDGAENGSLSGPLGTWSLILVIDGGNTGKKQYISGLSEGTSTLTLNQASKNKLERNTNYYISLYMKADTDNTKPTLEIAGEKSVLASKQITLNKSDKNYTRVDILVHNLEYNPIKEIRIVADGKSRVMFDDLSFSKVSAIKPNELSDEEIKGIYQDHKENVVKYDNKSYLNSVTFTNIHPLQNYVTKYRVKTTANLDKSLGSYPVDSKGSVKVNMLDYNKGGGLDLGDNNGKVSIYAVTKDGREIEVYQRN</sequence>
<dbReference type="GO" id="GO:0002682">
    <property type="term" value="P:regulation of immune system process"/>
    <property type="evidence" value="ECO:0007669"/>
    <property type="project" value="InterPro"/>
</dbReference>
<evidence type="ECO:0000313" key="4">
    <source>
        <dbReference type="Proteomes" id="UP000266177"/>
    </source>
</evidence>
<feature type="signal peptide" evidence="1">
    <location>
        <begin position="1"/>
        <end position="28"/>
    </location>
</feature>
<dbReference type="Pfam" id="PF09259">
    <property type="entry name" value="Fve"/>
    <property type="match status" value="1"/>
</dbReference>
<dbReference type="Gene3D" id="2.60.40.1790">
    <property type="entry name" value="Fungal immunomodulatory protein Fve"/>
    <property type="match status" value="1"/>
</dbReference>
<dbReference type="GO" id="GO:0030246">
    <property type="term" value="F:carbohydrate binding"/>
    <property type="evidence" value="ECO:0007669"/>
    <property type="project" value="InterPro"/>
</dbReference>
<organism evidence="3 4">
    <name type="scientific">Paenibacillus thiaminolyticus</name>
    <name type="common">Bacillus thiaminolyticus</name>
    <dbReference type="NCBI Taxonomy" id="49283"/>
    <lineage>
        <taxon>Bacteria</taxon>
        <taxon>Bacillati</taxon>
        <taxon>Bacillota</taxon>
        <taxon>Bacilli</taxon>
        <taxon>Bacillales</taxon>
        <taxon>Paenibacillaceae</taxon>
        <taxon>Paenibacillus</taxon>
    </lineage>
</organism>
<dbReference type="InterPro" id="IPR011658">
    <property type="entry name" value="PA14_dom"/>
</dbReference>
<dbReference type="InterPro" id="IPR036344">
    <property type="entry name" value="FIP_sf"/>
</dbReference>